<name>A0AAN9AF86_HALRR</name>
<dbReference type="Pfam" id="PF16076">
    <property type="entry name" value="Acyltransf_C"/>
    <property type="match status" value="1"/>
</dbReference>
<organism evidence="6 7">
    <name type="scientific">Halocaridina rubra</name>
    <name type="common">Hawaiian red shrimp</name>
    <dbReference type="NCBI Taxonomy" id="373956"/>
    <lineage>
        <taxon>Eukaryota</taxon>
        <taxon>Metazoa</taxon>
        <taxon>Ecdysozoa</taxon>
        <taxon>Arthropoda</taxon>
        <taxon>Crustacea</taxon>
        <taxon>Multicrustacea</taxon>
        <taxon>Malacostraca</taxon>
        <taxon>Eumalacostraca</taxon>
        <taxon>Eucarida</taxon>
        <taxon>Decapoda</taxon>
        <taxon>Pleocyemata</taxon>
        <taxon>Caridea</taxon>
        <taxon>Atyoidea</taxon>
        <taxon>Atyidae</taxon>
        <taxon>Halocaridina</taxon>
    </lineage>
</organism>
<dbReference type="PANTHER" id="PTHR10983:SF73">
    <property type="entry name" value="1-ACYL-SN-GLYCEROL-3-PHOSPHATE ACYLTRANSFERASE EPSILON"/>
    <property type="match status" value="1"/>
</dbReference>
<comment type="caution">
    <text evidence="6">The sequence shown here is derived from an EMBL/GenBank/DDBJ whole genome shotgun (WGS) entry which is preliminary data.</text>
</comment>
<dbReference type="SUPFAM" id="SSF69593">
    <property type="entry name" value="Glycerol-3-phosphate (1)-acyltransferase"/>
    <property type="match status" value="1"/>
</dbReference>
<dbReference type="GO" id="GO:0016746">
    <property type="term" value="F:acyltransferase activity"/>
    <property type="evidence" value="ECO:0007669"/>
    <property type="project" value="UniProtKB-KW"/>
</dbReference>
<evidence type="ECO:0000313" key="6">
    <source>
        <dbReference type="EMBL" id="KAK7082972.1"/>
    </source>
</evidence>
<protein>
    <recommendedName>
        <fullName evidence="5">Phospholipid/glycerol acyltransferase domain-containing protein</fullName>
    </recommendedName>
</protein>
<dbReference type="GO" id="GO:0005783">
    <property type="term" value="C:endoplasmic reticulum"/>
    <property type="evidence" value="ECO:0007669"/>
    <property type="project" value="TreeGrafter"/>
</dbReference>
<keyword evidence="4" id="KW-0472">Membrane</keyword>
<keyword evidence="4" id="KW-1133">Transmembrane helix</keyword>
<dbReference type="EMBL" id="JAXCGZ010003836">
    <property type="protein sequence ID" value="KAK7082972.1"/>
    <property type="molecule type" value="Genomic_DNA"/>
</dbReference>
<dbReference type="CDD" id="cd07990">
    <property type="entry name" value="LPLAT_LCLAT1-like"/>
    <property type="match status" value="1"/>
</dbReference>
<evidence type="ECO:0000313" key="7">
    <source>
        <dbReference type="Proteomes" id="UP001381693"/>
    </source>
</evidence>
<keyword evidence="7" id="KW-1185">Reference proteome</keyword>
<evidence type="ECO:0000256" key="4">
    <source>
        <dbReference type="SAM" id="Phobius"/>
    </source>
</evidence>
<evidence type="ECO:0000259" key="5">
    <source>
        <dbReference type="SMART" id="SM00563"/>
    </source>
</evidence>
<keyword evidence="4" id="KW-0812">Transmembrane</keyword>
<evidence type="ECO:0000256" key="3">
    <source>
        <dbReference type="ARBA" id="ARBA00023315"/>
    </source>
</evidence>
<gene>
    <name evidence="6" type="ORF">SK128_001968</name>
</gene>
<feature type="transmembrane region" description="Helical" evidence="4">
    <location>
        <begin position="389"/>
        <end position="407"/>
    </location>
</feature>
<dbReference type="AlphaFoldDB" id="A0AAN9AF86"/>
<comment type="similarity">
    <text evidence="1">Belongs to the 1-acyl-sn-glycerol-3-phosphate acyltransferase family.</text>
</comment>
<keyword evidence="2" id="KW-0808">Transferase</keyword>
<dbReference type="InterPro" id="IPR032098">
    <property type="entry name" value="Acyltransf_C"/>
</dbReference>
<sequence>MPPTSFYQKQTESTTTALRKEKEMKFIGSVRYVLGSAIMFGTSPEYFGLWLVWRGISLVLPNWLYQWGDDKLYSLYQRLVLFFFETCTRIEVVLYGDALDVIKKRESVLYLANHQSTVDWIVADMVALRCGSLGHLRYVMKDTLQMIPLYGMYFYAHGCIYVKRGKFNQGKMVGALEYLKNPKIPTWLVIFPEGTRYYPAQPKVIEKSEEYARDNNLQGSHFQRPLQNGHNTREKEIISKPVLKHHLVPKVKGTWLVTERLHEKFDAIYDISVFYEGSVSEEGIRGNAPQLIGVLMGKCKKIHIHVRRIPMCEVPQEEEKLKMWLHNMYVEKDQLAENFFSKDKELRSSVEKRLGGQPHSLSFWSTLSSFLFFTAMTVPYVCTKIGRQLYLQILVYGTLGSYGWLAYRSVC</sequence>
<feature type="domain" description="Phospholipid/glycerol acyltransferase" evidence="5">
    <location>
        <begin position="108"/>
        <end position="220"/>
    </location>
</feature>
<accession>A0AAN9AF86</accession>
<feature type="transmembrane region" description="Helical" evidence="4">
    <location>
        <begin position="361"/>
        <end position="382"/>
    </location>
</feature>
<proteinExistence type="inferred from homology"/>
<dbReference type="PANTHER" id="PTHR10983">
    <property type="entry name" value="1-ACYLGLYCEROL-3-PHOSPHATE ACYLTRANSFERASE-RELATED"/>
    <property type="match status" value="1"/>
</dbReference>
<dbReference type="GO" id="GO:0036149">
    <property type="term" value="P:phosphatidylinositol acyl-chain remodeling"/>
    <property type="evidence" value="ECO:0007669"/>
    <property type="project" value="TreeGrafter"/>
</dbReference>
<evidence type="ECO:0000256" key="1">
    <source>
        <dbReference type="ARBA" id="ARBA00008655"/>
    </source>
</evidence>
<dbReference type="Pfam" id="PF01553">
    <property type="entry name" value="Acyltransferase"/>
    <property type="match status" value="1"/>
</dbReference>
<reference evidence="6 7" key="1">
    <citation type="submission" date="2023-11" db="EMBL/GenBank/DDBJ databases">
        <title>Halocaridina rubra genome assembly.</title>
        <authorList>
            <person name="Smith C."/>
        </authorList>
    </citation>
    <scope>NUCLEOTIDE SEQUENCE [LARGE SCALE GENOMIC DNA]</scope>
    <source>
        <strain evidence="6">EP-1</strain>
        <tissue evidence="6">Whole</tissue>
    </source>
</reference>
<dbReference type="InterPro" id="IPR002123">
    <property type="entry name" value="Plipid/glycerol_acylTrfase"/>
</dbReference>
<dbReference type="Proteomes" id="UP001381693">
    <property type="component" value="Unassembled WGS sequence"/>
</dbReference>
<keyword evidence="3" id="KW-0012">Acyltransferase</keyword>
<dbReference type="GO" id="GO:0005739">
    <property type="term" value="C:mitochondrion"/>
    <property type="evidence" value="ECO:0007669"/>
    <property type="project" value="TreeGrafter"/>
</dbReference>
<dbReference type="SMART" id="SM00563">
    <property type="entry name" value="PlsC"/>
    <property type="match status" value="1"/>
</dbReference>
<evidence type="ECO:0000256" key="2">
    <source>
        <dbReference type="ARBA" id="ARBA00022679"/>
    </source>
</evidence>